<keyword evidence="2" id="KW-1185">Reference proteome</keyword>
<evidence type="ECO:0000313" key="2">
    <source>
        <dbReference type="Proteomes" id="UP000249522"/>
    </source>
</evidence>
<proteinExistence type="predicted"/>
<name>A0A2W1LR65_9BACL</name>
<gene>
    <name evidence="1" type="ORF">DNH61_02450</name>
</gene>
<dbReference type="AlphaFoldDB" id="A0A2W1LR65"/>
<dbReference type="EMBL" id="QKRB01000027">
    <property type="protein sequence ID" value="PZD97452.1"/>
    <property type="molecule type" value="Genomic_DNA"/>
</dbReference>
<organism evidence="1 2">
    <name type="scientific">Paenibacillus sambharensis</name>
    <dbReference type="NCBI Taxonomy" id="1803190"/>
    <lineage>
        <taxon>Bacteria</taxon>
        <taxon>Bacillati</taxon>
        <taxon>Bacillota</taxon>
        <taxon>Bacilli</taxon>
        <taxon>Bacillales</taxon>
        <taxon>Paenibacillaceae</taxon>
        <taxon>Paenibacillus</taxon>
    </lineage>
</organism>
<accession>A0A2W1LR65</accession>
<reference evidence="1 2" key="1">
    <citation type="submission" date="2018-06" db="EMBL/GenBank/DDBJ databases">
        <title>Paenibacillus imtechensis sp. nov.</title>
        <authorList>
            <person name="Pinnaka A.K."/>
            <person name="Singh H."/>
            <person name="Kaur M."/>
        </authorList>
    </citation>
    <scope>NUCLEOTIDE SEQUENCE [LARGE SCALE GENOMIC DNA]</scope>
    <source>
        <strain evidence="1 2">SMB1</strain>
    </source>
</reference>
<protein>
    <submittedName>
        <fullName evidence="1">Uncharacterized protein</fullName>
    </submittedName>
</protein>
<dbReference type="Proteomes" id="UP000249522">
    <property type="component" value="Unassembled WGS sequence"/>
</dbReference>
<dbReference type="RefSeq" id="WP_111145101.1">
    <property type="nucleotide sequence ID" value="NZ_QKRB01000027.1"/>
</dbReference>
<sequence length="133" mass="14721">MADPLLVTGRSNVDKEQTQVYLSLVNEGWGNIKIEEVAVNSKAPATNANFVMSYTGQLVSAGIEDSSQAQFIGIDEGIIPPQLSDAEVRQILRDNEGRIPLHYGVRIVNDENIHTVHIQYRYLGISRTKTVVL</sequence>
<comment type="caution">
    <text evidence="1">The sequence shown here is derived from an EMBL/GenBank/DDBJ whole genome shotgun (WGS) entry which is preliminary data.</text>
</comment>
<evidence type="ECO:0000313" key="1">
    <source>
        <dbReference type="EMBL" id="PZD97452.1"/>
    </source>
</evidence>
<dbReference type="OrthoDB" id="2474144at2"/>